<sequence>MRLSCALLFAASLVTDIAHAAPYESLYRGTIGKSPIVLRFYENDKQAIGRYFYRSQGIDIGLVPTVNAGEFIECPLSGGDDEPTACAEPTGAWSLSFASGSASGTWRKSAGAVATLPIRLERTSATCDANFHGSSATERGYDCLRVEGPTEISARKGTSADRAITWRFITEKRSGASTPQLTSGPSADAMRTINAELDRVFRETVGLALMARPKGDSSCTPTVAFANTRLFTVDATCYWDWPGAAHPSSGWNTTTYDLATGKPLDWTRTVRFPAAGTETFDFTKGNDIVSLALRRAADERNDKECIDDAFQSFECDGSRCRNQGAKKIADWKWSLLLSPRKEGLFAAFNAYSEAERNCRGEGVLLPWRDVRALLLAPRTLP</sequence>
<protein>
    <submittedName>
        <fullName evidence="2">Uncharacterized protein</fullName>
    </submittedName>
</protein>
<dbReference type="RefSeq" id="WP_059631224.1">
    <property type="nucleotide sequence ID" value="NZ_LOTK01000038.1"/>
</dbReference>
<dbReference type="Proteomes" id="UP000065521">
    <property type="component" value="Unassembled WGS sequence"/>
</dbReference>
<evidence type="ECO:0000313" key="2">
    <source>
        <dbReference type="EMBL" id="KUZ96096.1"/>
    </source>
</evidence>
<gene>
    <name evidence="2" type="ORF">WI38_03520</name>
</gene>
<keyword evidence="1" id="KW-0732">Signal</keyword>
<reference evidence="2 3" key="1">
    <citation type="submission" date="2015-11" db="EMBL/GenBank/DDBJ databases">
        <title>Expanding the genomic diversity of Burkholderia species for the development of highly accurate diagnostics.</title>
        <authorList>
            <person name="Sahl J."/>
            <person name="Keim P."/>
            <person name="Wagner D."/>
        </authorList>
    </citation>
    <scope>NUCLEOTIDE SEQUENCE [LARGE SCALE GENOMIC DNA]</scope>
    <source>
        <strain evidence="2 3">RF32-BP4</strain>
    </source>
</reference>
<feature type="signal peptide" evidence="1">
    <location>
        <begin position="1"/>
        <end position="20"/>
    </location>
</feature>
<name>A0A102MD15_9BURK</name>
<feature type="chain" id="PRO_5007113225" evidence="1">
    <location>
        <begin position="21"/>
        <end position="381"/>
    </location>
</feature>
<dbReference type="EMBL" id="LOTN01000003">
    <property type="protein sequence ID" value="KUZ96096.1"/>
    <property type="molecule type" value="Genomic_DNA"/>
</dbReference>
<accession>A0A102MD15</accession>
<evidence type="ECO:0000256" key="1">
    <source>
        <dbReference type="SAM" id="SignalP"/>
    </source>
</evidence>
<evidence type="ECO:0000313" key="3">
    <source>
        <dbReference type="Proteomes" id="UP000065521"/>
    </source>
</evidence>
<dbReference type="AlphaFoldDB" id="A0A102MD15"/>
<comment type="caution">
    <text evidence="2">The sequence shown here is derived from an EMBL/GenBank/DDBJ whole genome shotgun (WGS) entry which is preliminary data.</text>
</comment>
<organism evidence="2 3">
    <name type="scientific">Burkholderia ubonensis</name>
    <dbReference type="NCBI Taxonomy" id="101571"/>
    <lineage>
        <taxon>Bacteria</taxon>
        <taxon>Pseudomonadati</taxon>
        <taxon>Pseudomonadota</taxon>
        <taxon>Betaproteobacteria</taxon>
        <taxon>Burkholderiales</taxon>
        <taxon>Burkholderiaceae</taxon>
        <taxon>Burkholderia</taxon>
        <taxon>Burkholderia cepacia complex</taxon>
    </lineage>
</organism>
<proteinExistence type="predicted"/>